<keyword evidence="1" id="KW-0812">Transmembrane</keyword>
<reference evidence="3 4" key="1">
    <citation type="submission" date="2017-12" db="EMBL/GenBank/DDBJ databases">
        <title>The genome sequence of Caulobacter flavus CGMCC1 15093.</title>
        <authorList>
            <person name="Gao J."/>
            <person name="Mao X."/>
            <person name="Sun J."/>
        </authorList>
    </citation>
    <scope>NUCLEOTIDE SEQUENCE [LARGE SCALE GENOMIC DNA]</scope>
    <source>
        <strain evidence="3 4">CGMCC1 15093</strain>
    </source>
</reference>
<evidence type="ECO:0000313" key="5">
    <source>
        <dbReference type="Proteomes" id="UP000281192"/>
    </source>
</evidence>
<dbReference type="AlphaFoldDB" id="A0A2N5D3K2"/>
<dbReference type="EMBL" id="PJRQ01000006">
    <property type="protein sequence ID" value="PLR20566.1"/>
    <property type="molecule type" value="Genomic_DNA"/>
</dbReference>
<evidence type="ECO:0000256" key="1">
    <source>
        <dbReference type="SAM" id="Phobius"/>
    </source>
</evidence>
<feature type="transmembrane region" description="Helical" evidence="1">
    <location>
        <begin position="150"/>
        <end position="168"/>
    </location>
</feature>
<feature type="transmembrane region" description="Helical" evidence="1">
    <location>
        <begin position="125"/>
        <end position="145"/>
    </location>
</feature>
<proteinExistence type="predicted"/>
<keyword evidence="1" id="KW-1133">Transmembrane helix</keyword>
<feature type="transmembrane region" description="Helical" evidence="1">
    <location>
        <begin position="34"/>
        <end position="56"/>
    </location>
</feature>
<gene>
    <name evidence="2" type="ORF">C1707_23600</name>
    <name evidence="3" type="ORF">CFHF_02245</name>
</gene>
<evidence type="ECO:0000313" key="4">
    <source>
        <dbReference type="Proteomes" id="UP000234483"/>
    </source>
</evidence>
<dbReference type="KEGG" id="cfh:C1707_23600"/>
<evidence type="ECO:0000313" key="3">
    <source>
        <dbReference type="EMBL" id="PLR20566.1"/>
    </source>
</evidence>
<dbReference type="EMBL" id="CP026100">
    <property type="protein sequence ID" value="AYV48998.1"/>
    <property type="molecule type" value="Genomic_DNA"/>
</dbReference>
<keyword evidence="5" id="KW-1185">Reference proteome</keyword>
<keyword evidence="1" id="KW-0472">Membrane</keyword>
<feature type="transmembrane region" description="Helical" evidence="1">
    <location>
        <begin position="101"/>
        <end position="119"/>
    </location>
</feature>
<sequence length="193" mass="20514">MEDVMVLSKTEAAAALADIHETNRRGATLRGYRIGGPILMLWSVIWMLGYLGMGLLPPHQWGWAWLVLDTVGAIGSILLARPAEKAVRDSGAKAGGATLKMIGGMAVAIVFVMSTFYVLKPTDPAAYLAFPGLMVGAIYGAVGVFVARRYLAIGAAMFALTLIGFYAFPEVLAFWMAAASLGLFVSGVWLARA</sequence>
<accession>A0A2N5D3K2</accession>
<organism evidence="3 4">
    <name type="scientific">Caulobacter flavus</name>
    <dbReference type="NCBI Taxonomy" id="1679497"/>
    <lineage>
        <taxon>Bacteria</taxon>
        <taxon>Pseudomonadati</taxon>
        <taxon>Pseudomonadota</taxon>
        <taxon>Alphaproteobacteria</taxon>
        <taxon>Caulobacterales</taxon>
        <taxon>Caulobacteraceae</taxon>
        <taxon>Caulobacter</taxon>
    </lineage>
</organism>
<dbReference type="OrthoDB" id="7192747at2"/>
<dbReference type="Proteomes" id="UP000281192">
    <property type="component" value="Chromosome"/>
</dbReference>
<dbReference type="Proteomes" id="UP000234483">
    <property type="component" value="Unassembled WGS sequence"/>
</dbReference>
<reference evidence="2 5" key="2">
    <citation type="submission" date="2018-01" db="EMBL/GenBank/DDBJ databases">
        <title>Complete genome sequence of Caulobacter flavus RHGG3.</title>
        <authorList>
            <person name="Yang E."/>
        </authorList>
    </citation>
    <scope>NUCLEOTIDE SEQUENCE [LARGE SCALE GENOMIC DNA]</scope>
    <source>
        <strain evidence="2 5">RHGG3</strain>
    </source>
</reference>
<evidence type="ECO:0000313" key="2">
    <source>
        <dbReference type="EMBL" id="AYV48998.1"/>
    </source>
</evidence>
<protein>
    <submittedName>
        <fullName evidence="3">Uncharacterized protein</fullName>
    </submittedName>
</protein>
<feature type="transmembrane region" description="Helical" evidence="1">
    <location>
        <begin position="174"/>
        <end position="191"/>
    </location>
</feature>
<name>A0A2N5D3K2_9CAUL</name>
<feature type="transmembrane region" description="Helical" evidence="1">
    <location>
        <begin position="62"/>
        <end position="80"/>
    </location>
</feature>